<dbReference type="GO" id="GO:0008616">
    <property type="term" value="P:tRNA queuosine(34) biosynthetic process"/>
    <property type="evidence" value="ECO:0007669"/>
    <property type="project" value="UniProtKB-KW"/>
</dbReference>
<evidence type="ECO:0000313" key="2">
    <source>
        <dbReference type="EMBL" id="NVI42811.1"/>
    </source>
</evidence>
<organism evidence="2">
    <name type="scientific">Bradyrhizobium septentrionale</name>
    <dbReference type="NCBI Taxonomy" id="1404411"/>
    <lineage>
        <taxon>Bacteria</taxon>
        <taxon>Pseudomonadati</taxon>
        <taxon>Pseudomonadota</taxon>
        <taxon>Alphaproteobacteria</taxon>
        <taxon>Hyphomicrobiales</taxon>
        <taxon>Nitrobacteraceae</taxon>
        <taxon>Bradyrhizobium</taxon>
    </lineage>
</organism>
<proteinExistence type="predicted"/>
<dbReference type="RefSeq" id="WP_166209561.1">
    <property type="nucleotide sequence ID" value="NZ_CP088285.1"/>
</dbReference>
<gene>
    <name evidence="2" type="ORF">HAP48_006790</name>
</gene>
<dbReference type="Pfam" id="PF06508">
    <property type="entry name" value="QueC"/>
    <property type="match status" value="1"/>
</dbReference>
<dbReference type="AlphaFoldDB" id="A0A973VW77"/>
<name>A0A973VW77_9BRAD</name>
<evidence type="ECO:0000256" key="1">
    <source>
        <dbReference type="ARBA" id="ARBA00022785"/>
    </source>
</evidence>
<dbReference type="Gene3D" id="3.40.50.620">
    <property type="entry name" value="HUPs"/>
    <property type="match status" value="1"/>
</dbReference>
<dbReference type="InterPro" id="IPR018317">
    <property type="entry name" value="QueC"/>
</dbReference>
<reference evidence="2" key="1">
    <citation type="submission" date="2020-06" db="EMBL/GenBank/DDBJ databases">
        <title>Whole Genome Sequence of Bradyrhizobium sp. Strain 1S1.</title>
        <authorList>
            <person name="Bromfield E.S.P."/>
            <person name="Cloutier S."/>
        </authorList>
    </citation>
    <scope>NUCLEOTIDE SEQUENCE [LARGE SCALE GENOMIC DNA]</scope>
    <source>
        <strain evidence="2">1S1</strain>
    </source>
</reference>
<protein>
    <submittedName>
        <fullName evidence="2">7-cyano-7-deazaguanine synthase</fullName>
    </submittedName>
</protein>
<accession>A0A973VW77</accession>
<keyword evidence="1" id="KW-0671">Queuosine biosynthesis</keyword>
<sequence>MNDDELPAIQVDVHEEGGRARAGRIPCEIGSNLIFKTHNLAAYFFAKWEPVVFDLMLLAASVEFCDRVRRRPALGWGRAFELRLPVHDPDVWNQKNVSDTLHDALELLTGDQWKVTFIKRRKPALEPAQELFYLDTGAEAVIPFSDGLDSRAVGALMAEEYGSRLVRVRLGSKKKDHPKDSFGRKQPFMTLPYQVKPGASHFIESTARSRGFKFAVLSGSAAYFAKAGKVIVPESGQGALGPTLVPVGQAYEDYRNHPRFMKYMTAFFKALLGCDIAFVFPRLWFTKGETLKAYMALSGGKNVEWSKTRSCWQDNRHVSVNNHRRQCGICAACMLRRLSVHAADLEEPADTYVWENLSAPTFDAGVAKGFDKKTRAQKQYAIAGTLHLDHLAYLKQSRAAERPLNLAAFQLARALGESEAAIRIKLDRLLSQHEKEWKTYMNSLGPQSFVVQWADNDQSA</sequence>
<dbReference type="SUPFAM" id="SSF52402">
    <property type="entry name" value="Adenine nucleotide alpha hydrolases-like"/>
    <property type="match status" value="1"/>
</dbReference>
<comment type="caution">
    <text evidence="2">The sequence shown here is derived from an EMBL/GenBank/DDBJ whole genome shotgun (WGS) entry which is preliminary data.</text>
</comment>
<dbReference type="InterPro" id="IPR014729">
    <property type="entry name" value="Rossmann-like_a/b/a_fold"/>
</dbReference>
<dbReference type="EMBL" id="JAAOLE020000001">
    <property type="protein sequence ID" value="NVI42811.1"/>
    <property type="molecule type" value="Genomic_DNA"/>
</dbReference>